<evidence type="ECO:0000256" key="4">
    <source>
        <dbReference type="SAM" id="Coils"/>
    </source>
</evidence>
<dbReference type="InterPro" id="IPR027417">
    <property type="entry name" value="P-loop_NTPase"/>
</dbReference>
<feature type="coiled-coil region" evidence="4">
    <location>
        <begin position="3"/>
        <end position="30"/>
    </location>
</feature>
<dbReference type="SUPFAM" id="SSF52540">
    <property type="entry name" value="P-loop containing nucleoside triphosphate hydrolases"/>
    <property type="match status" value="1"/>
</dbReference>
<dbReference type="InterPro" id="IPR002543">
    <property type="entry name" value="FtsK_dom"/>
</dbReference>
<reference evidence="6" key="1">
    <citation type="submission" date="2019-02" db="EMBL/GenBank/DDBJ databases">
        <authorList>
            <person name="Gruber-Vodicka R. H."/>
            <person name="Seah K. B. B."/>
        </authorList>
    </citation>
    <scope>NUCLEOTIDE SEQUENCE</scope>
    <source>
        <strain evidence="6">BECK_S313</strain>
    </source>
</reference>
<accession>A0A450WDL5</accession>
<dbReference type="Gene3D" id="3.40.50.300">
    <property type="entry name" value="P-loop containing nucleotide triphosphate hydrolases"/>
    <property type="match status" value="2"/>
</dbReference>
<dbReference type="EMBL" id="CAADFK010000072">
    <property type="protein sequence ID" value="VFK15112.1"/>
    <property type="molecule type" value="Genomic_DNA"/>
</dbReference>
<gene>
    <name evidence="6" type="ORF">BECKLPF1236B_GA0070989_10727</name>
</gene>
<dbReference type="PANTHER" id="PTHR22683">
    <property type="entry name" value="SPORULATION PROTEIN RELATED"/>
    <property type="match status" value="1"/>
</dbReference>
<dbReference type="InterPro" id="IPR050206">
    <property type="entry name" value="FtsK/SpoIIIE/SftA"/>
</dbReference>
<dbReference type="PANTHER" id="PTHR22683:SF41">
    <property type="entry name" value="DNA TRANSLOCASE FTSK"/>
    <property type="match status" value="1"/>
</dbReference>
<dbReference type="PROSITE" id="PS50901">
    <property type="entry name" value="FTSK"/>
    <property type="match status" value="1"/>
</dbReference>
<name>A0A450WDL5_9GAMM</name>
<dbReference type="GO" id="GO:0005524">
    <property type="term" value="F:ATP binding"/>
    <property type="evidence" value="ECO:0007669"/>
    <property type="project" value="UniProtKB-UniRule"/>
</dbReference>
<keyword evidence="2 3" id="KW-0067">ATP-binding</keyword>
<feature type="binding site" evidence="3">
    <location>
        <begin position="378"/>
        <end position="385"/>
    </location>
    <ligand>
        <name>ATP</name>
        <dbReference type="ChEBI" id="CHEBI:30616"/>
    </ligand>
</feature>
<keyword evidence="4" id="KW-0175">Coiled coil</keyword>
<keyword evidence="1 3" id="KW-0547">Nucleotide-binding</keyword>
<dbReference type="GO" id="GO:0003677">
    <property type="term" value="F:DNA binding"/>
    <property type="evidence" value="ECO:0007669"/>
    <property type="project" value="InterPro"/>
</dbReference>
<sequence>MKIAELREKIQEEEQRLSKAQRLFNSCKKEALAALGTLRESESTWFRTQFESNAANLNKLLTESPPFLQGRWEPDRWADYDFKISAPISYLIVGLNQEFPPLSSQEFYAPILIPFIGEGRTVILEGDPEKSIGILQSLVLQIAVMLPHQCRFLLIDPARQGRAFPMQNKLLLARTSSTHLHEDLENVSHDITRLNQSYLNDSVTSFEQLPENTRNNERFEFLFAASFPDGYDRRSIEALQRISRNGPFAGKYLFVQYDSSASLPARDMVFTELFKNPYRLNVDNFHEQSPPNWQTVLLQPPSSDLQKAILDGLNAAKSPEHQMSWEDVGIIDPDDWWKEKSRELVSTPVGISGAENELKVWFGVNREGRPCAHGLLGAMPGSGKSNLYHVLICGLATRYSPDELAFYLVDGKQGVEFQSYRDLPHARVVALHSSPELSRSVLVELRDEMERRNATFKKTSVADLNQYHEAGQPNGKLPRILLMVDEYQEFFEGDRDGFASEYLLQLAQQGRSAGIHMLLGSQRFGVVGMMNQAAIFGSIHLRLAMRMAQADVQALTEFGRTGKQQIALCDLPGKIVVNDQTGDDHANFSGKIAWLESEQRTEIIQQLNEKYKRTVSPEDRQVTIVFDGTEQPNFIWNPRVLLLRNKSTRPTSEEWQKLARRPVHENGLGVSDWFTGEAPLALWLGQEFNIHGHAQCVLRRRENENILIAGGSSPAHYGMLSAILAGITLNLQPKRCEVLIVDGSIPDTPWYESLKDTGRVLLEPAGYKWSFTRDTDEGAEFIESLLREIDVRKSLSSEEILERSTMVLIMTEGEGWPILQQTINKYGIPQSSELGEKLARIYTEGPRLGIHFIATFSTVTTMRQVVNPKHIDRFRHRVALQMSEDDSFFFIKGREASQLQTMGSTPVVALYFDLSGTRKVRFKPYVTNSEPPLEVQLKELSDTIIRWEKN</sequence>
<evidence type="ECO:0000313" key="6">
    <source>
        <dbReference type="EMBL" id="VFK15112.1"/>
    </source>
</evidence>
<evidence type="ECO:0000256" key="2">
    <source>
        <dbReference type="ARBA" id="ARBA00022840"/>
    </source>
</evidence>
<organism evidence="6">
    <name type="scientific">Candidatus Kentrum sp. LPFa</name>
    <dbReference type="NCBI Taxonomy" id="2126335"/>
    <lineage>
        <taxon>Bacteria</taxon>
        <taxon>Pseudomonadati</taxon>
        <taxon>Pseudomonadota</taxon>
        <taxon>Gammaproteobacteria</taxon>
        <taxon>Candidatus Kentrum</taxon>
    </lineage>
</organism>
<evidence type="ECO:0000259" key="5">
    <source>
        <dbReference type="PROSITE" id="PS50901"/>
    </source>
</evidence>
<evidence type="ECO:0000256" key="1">
    <source>
        <dbReference type="ARBA" id="ARBA00022741"/>
    </source>
</evidence>
<dbReference type="AlphaFoldDB" id="A0A450WDL5"/>
<feature type="domain" description="FtsK" evidence="5">
    <location>
        <begin position="355"/>
        <end position="554"/>
    </location>
</feature>
<protein>
    <submittedName>
        <fullName evidence="6">DNA segregation ATPase FtsK/SpoIIIE, S-DNA-T family</fullName>
    </submittedName>
</protein>
<dbReference type="Pfam" id="PF01580">
    <property type="entry name" value="FtsK_SpoIIIE"/>
    <property type="match status" value="1"/>
</dbReference>
<proteinExistence type="predicted"/>
<evidence type="ECO:0000256" key="3">
    <source>
        <dbReference type="PROSITE-ProRule" id="PRU00289"/>
    </source>
</evidence>